<dbReference type="CDD" id="cd00170">
    <property type="entry name" value="SEC14"/>
    <property type="match status" value="1"/>
</dbReference>
<gene>
    <name evidence="3" type="ORF">G2W53_024662</name>
</gene>
<dbReference type="InterPro" id="IPR036865">
    <property type="entry name" value="CRAL-TRIO_dom_sf"/>
</dbReference>
<dbReference type="SUPFAM" id="SSF46938">
    <property type="entry name" value="CRAL/TRIO N-terminal domain"/>
    <property type="match status" value="1"/>
</dbReference>
<evidence type="ECO:0000256" key="1">
    <source>
        <dbReference type="SAM" id="MobiDB-lite"/>
    </source>
</evidence>
<keyword evidence="4" id="KW-1185">Reference proteome</keyword>
<reference evidence="3" key="1">
    <citation type="submission" date="2020-09" db="EMBL/GenBank/DDBJ databases">
        <title>Genome-Enabled Discovery of Anthraquinone Biosynthesis in Senna tora.</title>
        <authorList>
            <person name="Kang S.-H."/>
            <person name="Pandey R.P."/>
            <person name="Lee C.-M."/>
            <person name="Sim J.-S."/>
            <person name="Jeong J.-T."/>
            <person name="Choi B.-S."/>
            <person name="Jung M."/>
            <person name="Ginzburg D."/>
            <person name="Zhao K."/>
            <person name="Won S.Y."/>
            <person name="Oh T.-J."/>
            <person name="Yu Y."/>
            <person name="Kim N.-H."/>
            <person name="Lee O.R."/>
            <person name="Lee T.-H."/>
            <person name="Bashyal P."/>
            <person name="Kim T.-S."/>
            <person name="Lee W.-H."/>
            <person name="Kawkins C."/>
            <person name="Kim C.-K."/>
            <person name="Kim J.S."/>
            <person name="Ahn B.O."/>
            <person name="Rhee S.Y."/>
            <person name="Sohng J.K."/>
        </authorList>
    </citation>
    <scope>NUCLEOTIDE SEQUENCE</scope>
    <source>
        <tissue evidence="3">Leaf</tissue>
    </source>
</reference>
<dbReference type="PROSITE" id="PS50191">
    <property type="entry name" value="CRAL_TRIO"/>
    <property type="match status" value="1"/>
</dbReference>
<evidence type="ECO:0000313" key="3">
    <source>
        <dbReference type="EMBL" id="KAF7819207.1"/>
    </source>
</evidence>
<dbReference type="PANTHER" id="PTHR45824:SF18">
    <property type="entry name" value="OS01G0264700 PROTEIN"/>
    <property type="match status" value="1"/>
</dbReference>
<dbReference type="InterPro" id="IPR001251">
    <property type="entry name" value="CRAL-TRIO_dom"/>
</dbReference>
<accession>A0A834TBX7</accession>
<dbReference type="EMBL" id="JAAIUW010000008">
    <property type="protein sequence ID" value="KAF7819207.1"/>
    <property type="molecule type" value="Genomic_DNA"/>
</dbReference>
<organism evidence="3 4">
    <name type="scientific">Senna tora</name>
    <dbReference type="NCBI Taxonomy" id="362788"/>
    <lineage>
        <taxon>Eukaryota</taxon>
        <taxon>Viridiplantae</taxon>
        <taxon>Streptophyta</taxon>
        <taxon>Embryophyta</taxon>
        <taxon>Tracheophyta</taxon>
        <taxon>Spermatophyta</taxon>
        <taxon>Magnoliopsida</taxon>
        <taxon>eudicotyledons</taxon>
        <taxon>Gunneridae</taxon>
        <taxon>Pentapetalae</taxon>
        <taxon>rosids</taxon>
        <taxon>fabids</taxon>
        <taxon>Fabales</taxon>
        <taxon>Fabaceae</taxon>
        <taxon>Caesalpinioideae</taxon>
        <taxon>Cassia clade</taxon>
        <taxon>Senna</taxon>
    </lineage>
</organism>
<dbReference type="PANTHER" id="PTHR45824">
    <property type="entry name" value="GH16843P"/>
    <property type="match status" value="1"/>
</dbReference>
<dbReference type="SUPFAM" id="SSF52087">
    <property type="entry name" value="CRAL/TRIO domain"/>
    <property type="match status" value="1"/>
</dbReference>
<evidence type="ECO:0000259" key="2">
    <source>
        <dbReference type="PROSITE" id="PS50191"/>
    </source>
</evidence>
<dbReference type="Gene3D" id="3.40.525.10">
    <property type="entry name" value="CRAL-TRIO lipid binding domain"/>
    <property type="match status" value="1"/>
</dbReference>
<feature type="region of interest" description="Disordered" evidence="1">
    <location>
        <begin position="1"/>
        <end position="20"/>
    </location>
</feature>
<dbReference type="InterPro" id="IPR036273">
    <property type="entry name" value="CRAL/TRIO_N_dom_sf"/>
</dbReference>
<evidence type="ECO:0000313" key="4">
    <source>
        <dbReference type="Proteomes" id="UP000634136"/>
    </source>
</evidence>
<comment type="caution">
    <text evidence="3">The sequence shown here is derived from an EMBL/GenBank/DDBJ whole genome shotgun (WGS) entry which is preliminary data.</text>
</comment>
<feature type="region of interest" description="Disordered" evidence="1">
    <location>
        <begin position="326"/>
        <end position="345"/>
    </location>
</feature>
<dbReference type="GO" id="GO:0008526">
    <property type="term" value="F:phosphatidylinositol transfer activity"/>
    <property type="evidence" value="ECO:0007669"/>
    <property type="project" value="TreeGrafter"/>
</dbReference>
<protein>
    <submittedName>
        <fullName evidence="3">Random slug protein 5-like</fullName>
    </submittedName>
</protein>
<feature type="domain" description="CRAL-TRIO" evidence="2">
    <location>
        <begin position="90"/>
        <end position="253"/>
    </location>
</feature>
<dbReference type="InterPro" id="IPR011074">
    <property type="entry name" value="CRAL/TRIO_N_dom"/>
</dbReference>
<dbReference type="SMART" id="SM00516">
    <property type="entry name" value="SEC14"/>
    <property type="match status" value="1"/>
</dbReference>
<dbReference type="Proteomes" id="UP000634136">
    <property type="component" value="Unassembled WGS sequence"/>
</dbReference>
<dbReference type="Pfam" id="PF00650">
    <property type="entry name" value="CRAL_TRIO"/>
    <property type="match status" value="1"/>
</dbReference>
<sequence>MSSMKLKAGATEKVLSPGEQQGKGKSIVAKEIGEIRKIIGPIADKFPALFSDASILRYLIARNWNTKKAAKMMRETLKWRLEYKPEKIRWDDIAHEAMTGRLYKADFLDKQGRTVLVMRAGVQSTSSPNMQIKYLVYCLENAILNQSSNQEQMVWLVDFQGWSKASISLKVTRETAQLVQNHYPERLAYAILYNPPKLFESFWTMVKPFLENKTYKKVRFVYPDNPKSRMIMEEIFDMNRLDSCFGGKSSVRFNTEAYAKKCREEDKKMSTFAESCYSSPSTLHFLVSESQMSESTASDDNDGCEDEFSCDETVCSNMVKADEILQGQAPSSKDDRKECMANIAN</sequence>
<dbReference type="FunFam" id="3.40.525.10:FF:000008">
    <property type="entry name" value="Phosphatidylinositol transfer protein 3"/>
    <property type="match status" value="1"/>
</dbReference>
<dbReference type="SMART" id="SM01100">
    <property type="entry name" value="CRAL_TRIO_N"/>
    <property type="match status" value="1"/>
</dbReference>
<dbReference type="InterPro" id="IPR052578">
    <property type="entry name" value="PI_Transfer_CRAL-TRIO"/>
</dbReference>
<proteinExistence type="predicted"/>
<name>A0A834TBX7_9FABA</name>
<dbReference type="Pfam" id="PF03765">
    <property type="entry name" value="CRAL_TRIO_N"/>
    <property type="match status" value="1"/>
</dbReference>
<dbReference type="AlphaFoldDB" id="A0A834TBX7"/>
<dbReference type="OrthoDB" id="75724at2759"/>